<reference evidence="6 7" key="1">
    <citation type="journal article" date="2017" name="Mol. Biol. Evol.">
        <title>The 4-celled Tetrabaena socialis nuclear genome reveals the essential components for genetic control of cell number at the origin of multicellularity in the volvocine lineage.</title>
        <authorList>
            <person name="Featherston J."/>
            <person name="Arakaki Y."/>
            <person name="Hanschen E.R."/>
            <person name="Ferris P.J."/>
            <person name="Michod R.E."/>
            <person name="Olson B.J.S.C."/>
            <person name="Nozaki H."/>
            <person name="Durand P.M."/>
        </authorList>
    </citation>
    <scope>NUCLEOTIDE SEQUENCE [LARGE SCALE GENOMIC DNA]</scope>
    <source>
        <strain evidence="6 7">NIES-571</strain>
    </source>
</reference>
<keyword evidence="2" id="KW-0325">Glycoprotein</keyword>
<dbReference type="SUPFAM" id="SSF52540">
    <property type="entry name" value="P-loop containing nucleoside triphosphate hydrolases"/>
    <property type="match status" value="1"/>
</dbReference>
<evidence type="ECO:0000313" key="6">
    <source>
        <dbReference type="EMBL" id="PNH08133.1"/>
    </source>
</evidence>
<dbReference type="Proteomes" id="UP000236333">
    <property type="component" value="Unassembled WGS sequence"/>
</dbReference>
<organism evidence="6 7">
    <name type="scientific">Tetrabaena socialis</name>
    <dbReference type="NCBI Taxonomy" id="47790"/>
    <lineage>
        <taxon>Eukaryota</taxon>
        <taxon>Viridiplantae</taxon>
        <taxon>Chlorophyta</taxon>
        <taxon>core chlorophytes</taxon>
        <taxon>Chlorophyceae</taxon>
        <taxon>CS clade</taxon>
        <taxon>Chlamydomonadales</taxon>
        <taxon>Tetrabaenaceae</taxon>
        <taxon>Tetrabaena</taxon>
    </lineage>
</organism>
<sequence>MRVEEAFFFNPQDPGNTRCDHDLEVLHQLTAIQRIKLNRQDLLIGDWSATHFSCTCCPVSLKMINPDIKIVVMLRDPTQRALSRFVEQKRQANFPQHQAVRNHTFASYVDVELGSLEACLARAAPFRRPGGDKPAAEGGAAPAQPVGWGAGMDLGQWQEMQCFNRHSGWRAGAIFGWSVYDVYLSNYMAHFPPSQLLVLYTDELAERPLEVLQRLETFLGAPPHKYEAELLSRVYNSRECYHWRCGRQRSEIRPLSALDAGAGPDDGLFANAVARLRAFYLPHMQRLFQWADEGRIPLVPPAWRTAYAA</sequence>
<evidence type="ECO:0000313" key="7">
    <source>
        <dbReference type="Proteomes" id="UP000236333"/>
    </source>
</evidence>
<dbReference type="EMBL" id="PGGS01000143">
    <property type="protein sequence ID" value="PNH08133.1"/>
    <property type="molecule type" value="Genomic_DNA"/>
</dbReference>
<evidence type="ECO:0000256" key="1">
    <source>
        <dbReference type="ARBA" id="ARBA00022679"/>
    </source>
</evidence>
<protein>
    <recommendedName>
        <fullName evidence="4">Sulfotransferase</fullName>
        <ecNumber evidence="4">2.8.2.-</ecNumber>
    </recommendedName>
</protein>
<dbReference type="PANTHER" id="PTHR10605:SF56">
    <property type="entry name" value="BIFUNCTIONAL HEPARAN SULFATE N-DEACETYLASE_N-SULFOTRANSFERASE"/>
    <property type="match status" value="1"/>
</dbReference>
<proteinExistence type="inferred from homology"/>
<dbReference type="Pfam" id="PF00685">
    <property type="entry name" value="Sulfotransfer_1"/>
    <property type="match status" value="1"/>
</dbReference>
<accession>A0A2J8A6M1</accession>
<dbReference type="Gene3D" id="3.40.50.300">
    <property type="entry name" value="P-loop containing nucleotide triphosphate hydrolases"/>
    <property type="match status" value="1"/>
</dbReference>
<evidence type="ECO:0000259" key="5">
    <source>
        <dbReference type="Pfam" id="PF00685"/>
    </source>
</evidence>
<evidence type="ECO:0000256" key="2">
    <source>
        <dbReference type="ARBA" id="ARBA00023180"/>
    </source>
</evidence>
<evidence type="ECO:0000256" key="3">
    <source>
        <dbReference type="PIRSR" id="PIRSR637359-2"/>
    </source>
</evidence>
<dbReference type="GO" id="GO:0008146">
    <property type="term" value="F:sulfotransferase activity"/>
    <property type="evidence" value="ECO:0007669"/>
    <property type="project" value="InterPro"/>
</dbReference>
<feature type="domain" description="Sulfotransferase" evidence="5">
    <location>
        <begin position="49"/>
        <end position="224"/>
    </location>
</feature>
<evidence type="ECO:0000256" key="4">
    <source>
        <dbReference type="RuleBase" id="RU361155"/>
    </source>
</evidence>
<keyword evidence="7" id="KW-1185">Reference proteome</keyword>
<dbReference type="InterPro" id="IPR000863">
    <property type="entry name" value="Sulfotransferase_dom"/>
</dbReference>
<comment type="similarity">
    <text evidence="4">Belongs to the sulfotransferase 1 family.</text>
</comment>
<feature type="binding site" evidence="3">
    <location>
        <position position="241"/>
    </location>
    <ligand>
        <name>3'-phosphoadenylyl sulfate</name>
        <dbReference type="ChEBI" id="CHEBI:58339"/>
    </ligand>
</feature>
<name>A0A2J8A6M1_9CHLO</name>
<keyword evidence="1 4" id="KW-0808">Transferase</keyword>
<dbReference type="OrthoDB" id="524083at2759"/>
<dbReference type="AlphaFoldDB" id="A0A2J8A6M1"/>
<dbReference type="PANTHER" id="PTHR10605">
    <property type="entry name" value="HEPARAN SULFATE SULFOTRANSFERASE"/>
    <property type="match status" value="1"/>
</dbReference>
<dbReference type="InterPro" id="IPR037359">
    <property type="entry name" value="NST/OST"/>
</dbReference>
<gene>
    <name evidence="6" type="ORF">TSOC_005336</name>
</gene>
<dbReference type="EC" id="2.8.2.-" evidence="4"/>
<comment type="caution">
    <text evidence="6">The sequence shown here is derived from an EMBL/GenBank/DDBJ whole genome shotgun (WGS) entry which is preliminary data.</text>
</comment>
<dbReference type="InterPro" id="IPR027417">
    <property type="entry name" value="P-loop_NTPase"/>
</dbReference>